<proteinExistence type="inferred from homology"/>
<dbReference type="InterPro" id="IPR036338">
    <property type="entry name" value="Aha1"/>
</dbReference>
<dbReference type="VEuPathDB" id="MicrosporidiaDB:DI09_2p110"/>
<comment type="similarity">
    <text evidence="1">Belongs to the AHA1 family.</text>
</comment>
<dbReference type="PANTHER" id="PTHR13009">
    <property type="entry name" value="HEAT SHOCK PROTEIN 90 HSP90 CO-CHAPERONE AHA-1"/>
    <property type="match status" value="1"/>
</dbReference>
<dbReference type="GO" id="GO:0006457">
    <property type="term" value="P:protein folding"/>
    <property type="evidence" value="ECO:0007669"/>
    <property type="project" value="TreeGrafter"/>
</dbReference>
<dbReference type="Proteomes" id="UP000029725">
    <property type="component" value="Unassembled WGS sequence"/>
</dbReference>
<dbReference type="OrthoDB" id="567237at2759"/>
<dbReference type="InterPro" id="IPR023393">
    <property type="entry name" value="START-like_dom_sf"/>
</dbReference>
<dbReference type="Pfam" id="PF08327">
    <property type="entry name" value="AHSA1"/>
    <property type="match status" value="1"/>
</dbReference>
<comment type="caution">
    <text evidence="4">The sequence shown here is derived from an EMBL/GenBank/DDBJ whole genome shotgun (WGS) entry which is preliminary data.</text>
</comment>
<evidence type="ECO:0000259" key="3">
    <source>
        <dbReference type="SMART" id="SM01000"/>
    </source>
</evidence>
<dbReference type="PANTHER" id="PTHR13009:SF22">
    <property type="entry name" value="LD43819P"/>
    <property type="match status" value="1"/>
</dbReference>
<dbReference type="GO" id="GO:0001671">
    <property type="term" value="F:ATPase activator activity"/>
    <property type="evidence" value="ECO:0007669"/>
    <property type="project" value="InterPro"/>
</dbReference>
<dbReference type="Gene3D" id="3.30.530.20">
    <property type="match status" value="1"/>
</dbReference>
<keyword evidence="5" id="KW-1185">Reference proteome</keyword>
<feature type="compositionally biased region" description="Low complexity" evidence="2">
    <location>
        <begin position="1"/>
        <end position="18"/>
    </location>
</feature>
<protein>
    <recommendedName>
        <fullName evidence="3">Activator of Hsp90 ATPase AHSA1-like N-terminal domain-containing protein</fullName>
    </recommendedName>
</protein>
<dbReference type="RefSeq" id="XP_013238061.1">
    <property type="nucleotide sequence ID" value="XM_013382607.1"/>
</dbReference>
<feature type="region of interest" description="Disordered" evidence="2">
    <location>
        <begin position="1"/>
        <end position="22"/>
    </location>
</feature>
<dbReference type="GO" id="GO:0005829">
    <property type="term" value="C:cytosol"/>
    <property type="evidence" value="ECO:0007669"/>
    <property type="project" value="TreeGrafter"/>
</dbReference>
<dbReference type="InterPro" id="IPR013538">
    <property type="entry name" value="ASHA1/2-like_C"/>
</dbReference>
<dbReference type="GO" id="GO:0051087">
    <property type="term" value="F:protein-folding chaperone binding"/>
    <property type="evidence" value="ECO:0007669"/>
    <property type="project" value="InterPro"/>
</dbReference>
<dbReference type="SUPFAM" id="SSF55961">
    <property type="entry name" value="Bet v1-like"/>
    <property type="match status" value="1"/>
</dbReference>
<evidence type="ECO:0000256" key="2">
    <source>
        <dbReference type="SAM" id="MobiDB-lite"/>
    </source>
</evidence>
<feature type="domain" description="Activator of Hsp90 ATPase AHSA1-like N-terminal" evidence="3">
    <location>
        <begin position="39"/>
        <end position="133"/>
    </location>
</feature>
<evidence type="ECO:0000256" key="1">
    <source>
        <dbReference type="ARBA" id="ARBA00006817"/>
    </source>
</evidence>
<dbReference type="Gene3D" id="3.15.10.20">
    <property type="entry name" value="Activator of Hsp90 ATPase Aha1, N-terminal domain"/>
    <property type="match status" value="1"/>
</dbReference>
<reference evidence="4 5" key="1">
    <citation type="submission" date="2014-04" db="EMBL/GenBank/DDBJ databases">
        <title>A new species of microsporidia sheds light on the evolution of extreme parasitism.</title>
        <authorList>
            <person name="Haag K.L."/>
            <person name="James T.Y."/>
            <person name="Larsson R."/>
            <person name="Schaer T.M."/>
            <person name="Refardt D."/>
            <person name="Pombert J.-F."/>
            <person name="Ebert D."/>
        </authorList>
    </citation>
    <scope>NUCLEOTIDE SEQUENCE [LARGE SCALE GENOMIC DNA]</scope>
    <source>
        <strain evidence="4 5">UGP3</strain>
        <tissue evidence="4">Spores</tissue>
    </source>
</reference>
<dbReference type="EMBL" id="JMKJ01000222">
    <property type="protein sequence ID" value="KGG51634.1"/>
    <property type="molecule type" value="Genomic_DNA"/>
</dbReference>
<dbReference type="Pfam" id="PF09229">
    <property type="entry name" value="Aha1_N"/>
    <property type="match status" value="1"/>
</dbReference>
<dbReference type="GeneID" id="25259437"/>
<dbReference type="AlphaFoldDB" id="A0A098VS36"/>
<dbReference type="InterPro" id="IPR015310">
    <property type="entry name" value="AHSA1-like_N"/>
</dbReference>
<evidence type="ECO:0000313" key="4">
    <source>
        <dbReference type="EMBL" id="KGG51634.1"/>
    </source>
</evidence>
<dbReference type="SMART" id="SM01000">
    <property type="entry name" value="Aha1_N"/>
    <property type="match status" value="1"/>
</dbReference>
<name>A0A098VS36_9MICR</name>
<sequence length="315" mass="36254">MTISAASSDSCASDISPSLEASPAPQANWKNVNNWHWVEKNCFPWAEDYLRRVFQNFISSDSEAMVKIKKLDTIDGDVNVNQRKGKLFYFFELKISGFWKDTNENAIFRSKVSSIMRVPFFNILKRFREDLEKSQGPSVLVGDQAVQQRQCDAANKDVELTFKSWSSNEQSLPQSEAPFVTGSISQKEYFMTDPKTLFDILTLPSRISIWTSSPPITSDSSIALGQTYHLFDSSVTFRCTSLDVEQLFIEMDWRFTTWPKDHFSKVQIRLSEDVNGRRGTMLQMSQKNIPGSDIEAIKNNWNEYYWNAIKKYFGL</sequence>
<dbReference type="SUPFAM" id="SSF103111">
    <property type="entry name" value="Activator of Hsp90 ATPase, Aha1"/>
    <property type="match status" value="1"/>
</dbReference>
<accession>A0A098VS36</accession>
<gene>
    <name evidence="4" type="ORF">DI09_2p110</name>
</gene>
<dbReference type="HOGENOM" id="CLU_049046_1_0_1"/>
<evidence type="ECO:0000313" key="5">
    <source>
        <dbReference type="Proteomes" id="UP000029725"/>
    </source>
</evidence>
<organism evidence="4 5">
    <name type="scientific">Mitosporidium daphniae</name>
    <dbReference type="NCBI Taxonomy" id="1485682"/>
    <lineage>
        <taxon>Eukaryota</taxon>
        <taxon>Fungi</taxon>
        <taxon>Fungi incertae sedis</taxon>
        <taxon>Microsporidia</taxon>
        <taxon>Mitosporidium</taxon>
    </lineage>
</organism>